<sequence length="75" mass="8645">MSVKQLKSTTEDGYTFFISHDGTEYCLTVEPAYRRNGTQTFDGFFPRFYSEVKFAKGALTRFLGKQVVWTEVDIS</sequence>
<organism evidence="1 2">
    <name type="scientific">Lelliottia wanjuensis</name>
    <dbReference type="NCBI Taxonomy" id="3050585"/>
    <lineage>
        <taxon>Bacteria</taxon>
        <taxon>Pseudomonadati</taxon>
        <taxon>Pseudomonadota</taxon>
        <taxon>Gammaproteobacteria</taxon>
        <taxon>Enterobacterales</taxon>
        <taxon>Enterobacteriaceae</taxon>
        <taxon>Lelliottia</taxon>
    </lineage>
</organism>
<evidence type="ECO:0000313" key="1">
    <source>
        <dbReference type="EMBL" id="MDK9361994.1"/>
    </source>
</evidence>
<reference evidence="1 2" key="1">
    <citation type="submission" date="2023-06" db="EMBL/GenBank/DDBJ databases">
        <title>Identification and characterization of antibiotic-resistant Gram-negative bacteria.</title>
        <authorList>
            <person name="Cho G.-S."/>
            <person name="Lee J."/>
            <person name="Tai E."/>
            <person name="Jeong S."/>
            <person name="Kim I."/>
            <person name="Kim B.-E."/>
            <person name="Jeong M.-I."/>
            <person name="Oh K.-K."/>
            <person name="Franz C.M.A.P."/>
        </authorList>
    </citation>
    <scope>NUCLEOTIDE SEQUENCE [LARGE SCALE GENOMIC DNA]</scope>
    <source>
        <strain evidence="1 2">V106_12</strain>
    </source>
</reference>
<dbReference type="Proteomes" id="UP001223214">
    <property type="component" value="Unassembled WGS sequence"/>
</dbReference>
<protein>
    <submittedName>
        <fullName evidence="1">Uncharacterized protein</fullName>
    </submittedName>
</protein>
<keyword evidence="2" id="KW-1185">Reference proteome</keyword>
<accession>A0AAP4D0P0</accession>
<evidence type="ECO:0000313" key="2">
    <source>
        <dbReference type="Proteomes" id="UP001223214"/>
    </source>
</evidence>
<dbReference type="EMBL" id="JASSOM010000003">
    <property type="protein sequence ID" value="MDK9361994.1"/>
    <property type="molecule type" value="Genomic_DNA"/>
</dbReference>
<dbReference type="RefSeq" id="WP_159761767.1">
    <property type="nucleotide sequence ID" value="NZ_JASSOM010000003.1"/>
</dbReference>
<proteinExistence type="predicted"/>
<dbReference type="AlphaFoldDB" id="A0AAP4D0P0"/>
<gene>
    <name evidence="1" type="ORF">QQF32_02085</name>
</gene>
<name>A0AAP4D0P0_9ENTR</name>
<comment type="caution">
    <text evidence="1">The sequence shown here is derived from an EMBL/GenBank/DDBJ whole genome shotgun (WGS) entry which is preliminary data.</text>
</comment>